<dbReference type="Gene3D" id="3.60.15.10">
    <property type="entry name" value="Ribonuclease Z/Hydroxyacylglutathione hydrolase-like"/>
    <property type="match status" value="1"/>
</dbReference>
<accession>A0ABQ6MSY0</accession>
<feature type="domain" description="Metallo-beta-lactamase" evidence="10">
    <location>
        <begin position="13"/>
        <end position="189"/>
    </location>
</feature>
<organism evidence="11 12">
    <name type="scientific">Tetraparma gracilis</name>
    <dbReference type="NCBI Taxonomy" id="2962635"/>
    <lineage>
        <taxon>Eukaryota</taxon>
        <taxon>Sar</taxon>
        <taxon>Stramenopiles</taxon>
        <taxon>Ochrophyta</taxon>
        <taxon>Bolidophyceae</taxon>
        <taxon>Parmales</taxon>
        <taxon>Triparmaceae</taxon>
        <taxon>Tetraparma</taxon>
    </lineage>
</organism>
<evidence type="ECO:0000259" key="10">
    <source>
        <dbReference type="SMART" id="SM00849"/>
    </source>
</evidence>
<evidence type="ECO:0000256" key="8">
    <source>
        <dbReference type="ARBA" id="ARBA00022833"/>
    </source>
</evidence>
<keyword evidence="8" id="KW-0862">Zinc</keyword>
<comment type="cofactor">
    <cofactor evidence="2">
        <name>Zn(2+)</name>
        <dbReference type="ChEBI" id="CHEBI:29105"/>
    </cofactor>
</comment>
<evidence type="ECO:0000256" key="9">
    <source>
        <dbReference type="ARBA" id="ARBA00031044"/>
    </source>
</evidence>
<sequence>MPPTVYPIPILEDNYCYLVTSPPPPSAPSSTPCFLVDPAEPAKVHAYLESFAAERGTTLNVTHILTTHHHWDHAGGNELMLSLLGLSLNCAVVGGAPDSCAACTRPVTDGQVLPLNSYSCQALITPGHTRGHACYHVTSGPGDAGAVFTGDCLFVGGCGKLFEGTAADMCGSLARLAALPGACEVFCGHEYTRGNYAFAASVEPGNGRLRERAEWAAGRDRTVPSTVAEELRSNVFVRCAVRGGGEVGGLEELVGRLGLGGGCTNEELVGACRNAKDNFKKR</sequence>
<comment type="caution">
    <text evidence="11">The sequence shown here is derived from an EMBL/GenBank/DDBJ whole genome shotgun (WGS) entry which is preliminary data.</text>
</comment>
<name>A0ABQ6MSY0_9STRA</name>
<dbReference type="NCBIfam" id="TIGR03413">
    <property type="entry name" value="GSH_gloB"/>
    <property type="match status" value="1"/>
</dbReference>
<comment type="pathway">
    <text evidence="3">Secondary metabolite metabolism; methylglyoxal degradation; (R)-lactate from methylglyoxal: step 2/2.</text>
</comment>
<comment type="similarity">
    <text evidence="4">Belongs to the metallo-beta-lactamase superfamily. Glyoxalase II family.</text>
</comment>
<dbReference type="Proteomes" id="UP001165060">
    <property type="component" value="Unassembled WGS sequence"/>
</dbReference>
<evidence type="ECO:0000256" key="7">
    <source>
        <dbReference type="ARBA" id="ARBA00022801"/>
    </source>
</evidence>
<keyword evidence="12" id="KW-1185">Reference proteome</keyword>
<reference evidence="11 12" key="1">
    <citation type="journal article" date="2023" name="Commun. Biol.">
        <title>Genome analysis of Parmales, the sister group of diatoms, reveals the evolutionary specialization of diatoms from phago-mixotrophs to photoautotrophs.</title>
        <authorList>
            <person name="Ban H."/>
            <person name="Sato S."/>
            <person name="Yoshikawa S."/>
            <person name="Yamada K."/>
            <person name="Nakamura Y."/>
            <person name="Ichinomiya M."/>
            <person name="Sato N."/>
            <person name="Blanc-Mathieu R."/>
            <person name="Endo H."/>
            <person name="Kuwata A."/>
            <person name="Ogata H."/>
        </authorList>
    </citation>
    <scope>NUCLEOTIDE SEQUENCE [LARGE SCALE GENOMIC DNA]</scope>
</reference>
<dbReference type="EMBL" id="BRYB01001743">
    <property type="protein sequence ID" value="GMI32623.1"/>
    <property type="molecule type" value="Genomic_DNA"/>
</dbReference>
<dbReference type="InterPro" id="IPR032282">
    <property type="entry name" value="HAGH_C"/>
</dbReference>
<dbReference type="CDD" id="cd07723">
    <property type="entry name" value="hydroxyacylglutathione_hydrolase_MBL-fold"/>
    <property type="match status" value="1"/>
</dbReference>
<dbReference type="InterPro" id="IPR035680">
    <property type="entry name" value="Clx_II_MBL"/>
</dbReference>
<dbReference type="SMART" id="SM00849">
    <property type="entry name" value="Lactamase_B"/>
    <property type="match status" value="1"/>
</dbReference>
<evidence type="ECO:0000313" key="12">
    <source>
        <dbReference type="Proteomes" id="UP001165060"/>
    </source>
</evidence>
<dbReference type="EC" id="3.1.2.6" evidence="5"/>
<dbReference type="HAMAP" id="MF_01374">
    <property type="entry name" value="Glyoxalase_2"/>
    <property type="match status" value="1"/>
</dbReference>
<evidence type="ECO:0000256" key="1">
    <source>
        <dbReference type="ARBA" id="ARBA00001623"/>
    </source>
</evidence>
<keyword evidence="6" id="KW-0479">Metal-binding</keyword>
<dbReference type="Pfam" id="PF16123">
    <property type="entry name" value="HAGH_C"/>
    <property type="match status" value="1"/>
</dbReference>
<evidence type="ECO:0000256" key="6">
    <source>
        <dbReference type="ARBA" id="ARBA00022723"/>
    </source>
</evidence>
<dbReference type="SUPFAM" id="SSF56281">
    <property type="entry name" value="Metallo-hydrolase/oxidoreductase"/>
    <property type="match status" value="1"/>
</dbReference>
<dbReference type="InterPro" id="IPR017782">
    <property type="entry name" value="Hydroxyacylglutathione_Hdrlase"/>
</dbReference>
<proteinExistence type="inferred from homology"/>
<dbReference type="PANTHER" id="PTHR11935">
    <property type="entry name" value="BETA LACTAMASE DOMAIN"/>
    <property type="match status" value="1"/>
</dbReference>
<protein>
    <recommendedName>
        <fullName evidence="5">hydroxyacylglutathione hydrolase</fullName>
        <ecNumber evidence="5">3.1.2.6</ecNumber>
    </recommendedName>
    <alternativeName>
        <fullName evidence="9">Glyoxalase II</fullName>
    </alternativeName>
</protein>
<evidence type="ECO:0000313" key="11">
    <source>
        <dbReference type="EMBL" id="GMI32623.1"/>
    </source>
</evidence>
<gene>
    <name evidence="11" type="ORF">TeGR_g3094</name>
</gene>
<evidence type="ECO:0000256" key="5">
    <source>
        <dbReference type="ARBA" id="ARBA00011917"/>
    </source>
</evidence>
<comment type="catalytic activity">
    <reaction evidence="1">
        <text>an S-(2-hydroxyacyl)glutathione + H2O = a 2-hydroxy carboxylate + glutathione + H(+)</text>
        <dbReference type="Rhea" id="RHEA:21864"/>
        <dbReference type="ChEBI" id="CHEBI:15377"/>
        <dbReference type="ChEBI" id="CHEBI:15378"/>
        <dbReference type="ChEBI" id="CHEBI:57925"/>
        <dbReference type="ChEBI" id="CHEBI:58896"/>
        <dbReference type="ChEBI" id="CHEBI:71261"/>
        <dbReference type="EC" id="3.1.2.6"/>
    </reaction>
</comment>
<dbReference type="Pfam" id="PF00753">
    <property type="entry name" value="Lactamase_B"/>
    <property type="match status" value="1"/>
</dbReference>
<dbReference type="InterPro" id="IPR036866">
    <property type="entry name" value="RibonucZ/Hydroxyglut_hydro"/>
</dbReference>
<dbReference type="PANTHER" id="PTHR11935:SF94">
    <property type="entry name" value="TENZING NORGAY, ISOFORM C"/>
    <property type="match status" value="1"/>
</dbReference>
<evidence type="ECO:0000256" key="4">
    <source>
        <dbReference type="ARBA" id="ARBA00006759"/>
    </source>
</evidence>
<evidence type="ECO:0000256" key="2">
    <source>
        <dbReference type="ARBA" id="ARBA00001947"/>
    </source>
</evidence>
<dbReference type="InterPro" id="IPR001279">
    <property type="entry name" value="Metallo-B-lactamas"/>
</dbReference>
<keyword evidence="7" id="KW-0378">Hydrolase</keyword>
<evidence type="ECO:0000256" key="3">
    <source>
        <dbReference type="ARBA" id="ARBA00004963"/>
    </source>
</evidence>